<keyword evidence="5" id="KW-1185">Reference proteome</keyword>
<proteinExistence type="predicted"/>
<dbReference type="Pfam" id="PF10145">
    <property type="entry name" value="PhageMin_Tail"/>
    <property type="match status" value="1"/>
</dbReference>
<feature type="region of interest" description="Disordered" evidence="2">
    <location>
        <begin position="727"/>
        <end position="752"/>
    </location>
</feature>
<feature type="domain" description="Phage tail tape measure protein" evidence="3">
    <location>
        <begin position="76"/>
        <end position="242"/>
    </location>
</feature>
<dbReference type="PANTHER" id="PTHR37813:SF1">
    <property type="entry name" value="FELS-2 PROPHAGE PROTEIN"/>
    <property type="match status" value="1"/>
</dbReference>
<feature type="compositionally biased region" description="Low complexity" evidence="2">
    <location>
        <begin position="881"/>
        <end position="898"/>
    </location>
</feature>
<dbReference type="EMBL" id="JBHUMV010000007">
    <property type="protein sequence ID" value="MFD2755386.1"/>
    <property type="molecule type" value="Genomic_DNA"/>
</dbReference>
<evidence type="ECO:0000313" key="5">
    <source>
        <dbReference type="Proteomes" id="UP001597463"/>
    </source>
</evidence>
<comment type="caution">
    <text evidence="4">The sequence shown here is derived from an EMBL/GenBank/DDBJ whole genome shotgun (WGS) entry which is preliminary data.</text>
</comment>
<dbReference type="Proteomes" id="UP001597463">
    <property type="component" value="Unassembled WGS sequence"/>
</dbReference>
<dbReference type="RefSeq" id="WP_157082173.1">
    <property type="nucleotide sequence ID" value="NZ_BCNT01000018.1"/>
</dbReference>
<reference evidence="5" key="1">
    <citation type="journal article" date="2019" name="Int. J. Syst. Evol. Microbiol.">
        <title>The Global Catalogue of Microorganisms (GCM) 10K type strain sequencing project: providing services to taxonomists for standard genome sequencing and annotation.</title>
        <authorList>
            <consortium name="The Broad Institute Genomics Platform"/>
            <consortium name="The Broad Institute Genome Sequencing Center for Infectious Disease"/>
            <person name="Wu L."/>
            <person name="Ma J."/>
        </authorList>
    </citation>
    <scope>NUCLEOTIDE SEQUENCE [LARGE SCALE GENOMIC DNA]</scope>
    <source>
        <strain evidence="5">TISTR 1906</strain>
    </source>
</reference>
<gene>
    <name evidence="4" type="ORF">ACFSW6_14920</name>
</gene>
<sequence>MAFKPIQIVINAKDDASAVLDRIGRNVKLLGASIAGYFGIKALAGAVQSAADFEAAMSRVKAATEGSASEMAELTKAAQAAGSNTRYTSVQAAGALENLAKAGLSAGDAIKALPAVLDLAQAGDIELGTASEYVTKAVMGMGLAFDDAGRVADVLAKGANATNTSVEGLAQALSYAAPVANTLGVSLESTVAIIGKFADAGIDASRAGTALNSILSQFANPLSGFRKELGAAGIVTTDFEEALHQLAAKGKDGERAINAVGLEAGPALRALLNQGMGALDELTGKLQDAGGSAAATAKTMADNLNGSLKGLGSMWETVTQALGKPVLPVVRKGVDELTAALRKAVDGGLVERFGQTLAAAFDNGLKFFRAFAANVNFDAVILRLQVFASEAGETLQRIGQYATNAGNTVQLAWGVMTAGVNGVLTAIYGLGAAFAQIASKVMEGVAMLRSGLASVTFGSLSESFRLAAADARETAGAFAASADALAAKASESLQGMAEGAQTARNAWDGLTGSVAAAGTAAAAAVADIEAVAAGIEATGKAAGKAARETAAKAEADRVAAESVRRLKAEYQQLVASGNLDAAGRKLQEIDKIQRSLSGSARDAAQATALIDQAYADLGLVGNTELKRLADQSRAAFERLEKDGTQPPLRIAEAWKAMADKVIAANGGIAPEWLKTQAAVKGYVVQLDEAGKAVTNTDRATRKATSSMAAGFDDVSKAVRGAGSEIDRFNQRHGDGRPGGADGMPDFAEPRRERGYTPEELEALKNGLTPEDIRVGGSLAVRNANVRGSQGVMHGNTGPLSLVPQFQTREELEAWWQQWRDQYAKDNPFMVKSSGALGNYQYDLTQFAVQEAAKAIDLQQAAARARDGSRQAPAPRGQRSQAAVPRGVPAAPAPSARPAAPAPEPVPAPAVQATAQPVITHRHEINIGGRQFAIGTDAEGSHQVQQLLQALERDAAMAGGVH</sequence>
<evidence type="ECO:0000256" key="1">
    <source>
        <dbReference type="ARBA" id="ARBA00022612"/>
    </source>
</evidence>
<dbReference type="NCBIfam" id="TIGR01760">
    <property type="entry name" value="tape_meas_TP901"/>
    <property type="match status" value="1"/>
</dbReference>
<feature type="region of interest" description="Disordered" evidence="2">
    <location>
        <begin position="862"/>
        <end position="909"/>
    </location>
</feature>
<dbReference type="PANTHER" id="PTHR37813">
    <property type="entry name" value="FELS-2 PROPHAGE PROTEIN"/>
    <property type="match status" value="1"/>
</dbReference>
<evidence type="ECO:0000313" key="4">
    <source>
        <dbReference type="EMBL" id="MFD2755386.1"/>
    </source>
</evidence>
<name>A0ABW5UP87_9BURK</name>
<dbReference type="InterPro" id="IPR010090">
    <property type="entry name" value="Phage_tape_meas"/>
</dbReference>
<keyword evidence="1" id="KW-1188">Viral release from host cell</keyword>
<evidence type="ECO:0000256" key="2">
    <source>
        <dbReference type="SAM" id="MobiDB-lite"/>
    </source>
</evidence>
<evidence type="ECO:0000259" key="3">
    <source>
        <dbReference type="Pfam" id="PF10145"/>
    </source>
</evidence>
<protein>
    <submittedName>
        <fullName evidence="4">Phage tail tape measure protein</fullName>
    </submittedName>
</protein>
<accession>A0ABW5UP87</accession>
<organism evidence="4 5">
    <name type="scientific">Comamonas terrae</name>
    <dbReference type="NCBI Taxonomy" id="673548"/>
    <lineage>
        <taxon>Bacteria</taxon>
        <taxon>Pseudomonadati</taxon>
        <taxon>Pseudomonadota</taxon>
        <taxon>Betaproteobacteria</taxon>
        <taxon>Burkholderiales</taxon>
        <taxon>Comamonadaceae</taxon>
        <taxon>Comamonas</taxon>
    </lineage>
</organism>